<dbReference type="KEGG" id="cthi:THC_1431"/>
<dbReference type="AlphaFoldDB" id="A0A0U5ANX7"/>
<reference evidence="1 2" key="1">
    <citation type="journal article" date="2016" name="Int. J. Syst. Evol. Microbiol.">
        <title>Caldimicrobium thiodismutans sp. nov., a sulfur-disproportionating bacterium isolated from a hot spring, and emended description of the genus Caldimicrobium.</title>
        <authorList>
            <person name="Kojima H."/>
            <person name="Umezawa K."/>
            <person name="Fukui M."/>
        </authorList>
    </citation>
    <scope>NUCLEOTIDE SEQUENCE [LARGE SCALE GENOMIC DNA]</scope>
    <source>
        <strain evidence="1 2">TF1</strain>
    </source>
</reference>
<dbReference type="STRING" id="1653476.THC_1431"/>
<dbReference type="OrthoDB" id="5431272at2"/>
<proteinExistence type="predicted"/>
<protein>
    <submittedName>
        <fullName evidence="1">Uncharacterized protein</fullName>
    </submittedName>
</protein>
<gene>
    <name evidence="1" type="ORF">THC_1431</name>
</gene>
<dbReference type="Proteomes" id="UP000068196">
    <property type="component" value="Chromosome"/>
</dbReference>
<evidence type="ECO:0000313" key="2">
    <source>
        <dbReference type="Proteomes" id="UP000068196"/>
    </source>
</evidence>
<keyword evidence="2" id="KW-1185">Reference proteome</keyword>
<dbReference type="EMBL" id="AP014945">
    <property type="protein sequence ID" value="BAU23796.1"/>
    <property type="molecule type" value="Genomic_DNA"/>
</dbReference>
<dbReference type="RefSeq" id="WP_068515357.1">
    <property type="nucleotide sequence ID" value="NZ_AP014945.1"/>
</dbReference>
<accession>A0A0U5ANX7</accession>
<sequence>MSYKVCFLIANRSFISDGMRSALGLAVENMYSYTYIFYQKMPGKSEYLEENLAWIRDMEGEFYAVTETMDEETKNFNLQEWELAEATLDDVVEKILECDFIVGYGLPAQKVQAPPQCA</sequence>
<name>A0A0U5ANX7_9BACT</name>
<reference evidence="2" key="2">
    <citation type="journal article" date="2016" name="Int. J. Syst. Evol. Microbiol.">
        <title>Caldimicrobium thiodismutans sp. nov., a sulfur-disproportionating bacterium isolated from a hot spring.</title>
        <authorList>
            <person name="Kojima H."/>
            <person name="Umezawa K."/>
            <person name="Fukui M."/>
        </authorList>
    </citation>
    <scope>NUCLEOTIDE SEQUENCE [LARGE SCALE GENOMIC DNA]</scope>
    <source>
        <strain evidence="2">TF1</strain>
    </source>
</reference>
<evidence type="ECO:0000313" key="1">
    <source>
        <dbReference type="EMBL" id="BAU23796.1"/>
    </source>
</evidence>
<organism evidence="1 2">
    <name type="scientific">Caldimicrobium thiodismutans</name>
    <dbReference type="NCBI Taxonomy" id="1653476"/>
    <lineage>
        <taxon>Bacteria</taxon>
        <taxon>Pseudomonadati</taxon>
        <taxon>Thermodesulfobacteriota</taxon>
        <taxon>Thermodesulfobacteria</taxon>
        <taxon>Thermodesulfobacteriales</taxon>
        <taxon>Thermodesulfobacteriaceae</taxon>
        <taxon>Caldimicrobium</taxon>
    </lineage>
</organism>